<evidence type="ECO:0000259" key="1">
    <source>
        <dbReference type="Pfam" id="PF01370"/>
    </source>
</evidence>
<dbReference type="Proteomes" id="UP000198915">
    <property type="component" value="Unassembled WGS sequence"/>
</dbReference>
<dbReference type="InterPro" id="IPR036291">
    <property type="entry name" value="NAD(P)-bd_dom_sf"/>
</dbReference>
<keyword evidence="3" id="KW-1185">Reference proteome</keyword>
<dbReference type="RefSeq" id="WP_092267471.1">
    <property type="nucleotide sequence ID" value="NZ_BJOE01000055.1"/>
</dbReference>
<organism evidence="2 3">
    <name type="scientific">Brevibacillus centrosporus</name>
    <dbReference type="NCBI Taxonomy" id="54910"/>
    <lineage>
        <taxon>Bacteria</taxon>
        <taxon>Bacillati</taxon>
        <taxon>Bacillota</taxon>
        <taxon>Bacilli</taxon>
        <taxon>Bacillales</taxon>
        <taxon>Paenibacillaceae</taxon>
        <taxon>Brevibacillus</taxon>
    </lineage>
</organism>
<proteinExistence type="predicted"/>
<protein>
    <submittedName>
        <fullName evidence="2">NADH dehydrogenase</fullName>
    </submittedName>
</protein>
<dbReference type="STRING" id="1884381.SAMN05518846_1037"/>
<dbReference type="SUPFAM" id="SSF51735">
    <property type="entry name" value="NAD(P)-binding Rossmann-fold domains"/>
    <property type="match status" value="1"/>
</dbReference>
<name>A0A1I3QD37_9BACL</name>
<sequence>MKVFLTGATGFVGKGMLARLREEGHDVVCLVRPGSETKLGCHDEAAGKITYAAKDLFHPDSLHEAMAGCDAVIHLVGIIREQPKKGVTFPRIHIEGTKNVVEAAKQAGVSRFVHMSALGARENATSAYHKTKYEAEQIVIASGIPFVIFRPSVIFGPGDEFVNMLADLVRLPVTPVLGSGAYPLQPVARETVADVFVQALSSPSAANQIFETGGPEAITYEHILDHIGAAVGKRSVRKIHIPLSLMKPVINIMEGFPFFPITNTQLTMLLEGNACKDSEPLYTTFDTPKIEFRQGISQYL</sequence>
<dbReference type="Gene3D" id="3.40.50.720">
    <property type="entry name" value="NAD(P)-binding Rossmann-like Domain"/>
    <property type="match status" value="1"/>
</dbReference>
<reference evidence="3" key="1">
    <citation type="submission" date="2016-10" db="EMBL/GenBank/DDBJ databases">
        <authorList>
            <person name="Varghese N."/>
            <person name="Submissions S."/>
        </authorList>
    </citation>
    <scope>NUCLEOTIDE SEQUENCE [LARGE SCALE GENOMIC DNA]</scope>
    <source>
        <strain evidence="3">OK042</strain>
    </source>
</reference>
<dbReference type="FunFam" id="3.40.50.720:FF:000702">
    <property type="entry name" value="NADH dehydrogenase (Ubiquinone)"/>
    <property type="match status" value="1"/>
</dbReference>
<gene>
    <name evidence="2" type="ORF">SAMN05518846_1037</name>
</gene>
<accession>A0A1I3QD37</accession>
<dbReference type="PANTHER" id="PTHR12126:SF11">
    <property type="entry name" value="NADH DEHYDROGENASE [UBIQUINONE] 1 ALPHA SUBCOMPLEX SUBUNIT 9, MITOCHONDRIAL"/>
    <property type="match status" value="1"/>
</dbReference>
<dbReference type="AlphaFoldDB" id="A0A1I3QD37"/>
<dbReference type="CDD" id="cd05271">
    <property type="entry name" value="NDUFA9_like_SDR_a"/>
    <property type="match status" value="1"/>
</dbReference>
<evidence type="ECO:0000313" key="2">
    <source>
        <dbReference type="EMBL" id="SFJ32174.1"/>
    </source>
</evidence>
<feature type="domain" description="NAD-dependent epimerase/dehydratase" evidence="1">
    <location>
        <begin position="3"/>
        <end position="166"/>
    </location>
</feature>
<dbReference type="InterPro" id="IPR001509">
    <property type="entry name" value="Epimerase_deHydtase"/>
</dbReference>
<dbReference type="Pfam" id="PF01370">
    <property type="entry name" value="Epimerase"/>
    <property type="match status" value="1"/>
</dbReference>
<dbReference type="InterPro" id="IPR051207">
    <property type="entry name" value="ComplexI_NDUFA9_subunit"/>
</dbReference>
<dbReference type="GeneID" id="301129143"/>
<evidence type="ECO:0000313" key="3">
    <source>
        <dbReference type="Proteomes" id="UP000198915"/>
    </source>
</evidence>
<dbReference type="PANTHER" id="PTHR12126">
    <property type="entry name" value="NADH-UBIQUINONE OXIDOREDUCTASE 39 KDA SUBUNIT-RELATED"/>
    <property type="match status" value="1"/>
</dbReference>
<dbReference type="GO" id="GO:0044877">
    <property type="term" value="F:protein-containing complex binding"/>
    <property type="evidence" value="ECO:0007669"/>
    <property type="project" value="TreeGrafter"/>
</dbReference>
<dbReference type="EMBL" id="FORT01000003">
    <property type="protein sequence ID" value="SFJ32174.1"/>
    <property type="molecule type" value="Genomic_DNA"/>
</dbReference>